<keyword evidence="6" id="KW-1185">Reference proteome</keyword>
<sequence>MNTGYRQLSLQFPFHLIVCQRNNSGSLLHWLRPLFPFRVMGRLYVLIAGSFLAGFLVACTSSTPTSPPPHRLRRALEAFSLIPDAKVRMGELEAPFAAKEHDVGSEGEIKNTVNEHYNPAGGRGAAASQTTEEVYKVTTENSEPTIEHVRLVPRYITLAEESERPARVVLPDNYPADQSEDGSEDQAGAKLWPLIMMLHGYGSDASYHDHFLGLSARINQHGGFLALLPNGTVNSEGKHFWNGIRCCDFDHQGPDDVTYLTSLVKEAIRTLDVDPRRVYMLGHSNGGAMTQILACEHGELFAAIASVTPGEIPSVCAPSHPISVLEVCASEDVIVKAELCASVVGNWTTVDRCPAAPHLETSRDYDCDPSRPFDDNEGYDQWRDHNCKLEGRETEVTGWVCKGGSQVEFWWMRGAAHNPALSPQWSDDVVAWLLSKDYVAADS</sequence>
<dbReference type="Gene3D" id="3.40.50.1820">
    <property type="entry name" value="alpha/beta hydrolase"/>
    <property type="match status" value="1"/>
</dbReference>
<evidence type="ECO:0000313" key="5">
    <source>
        <dbReference type="EMBL" id="EWM27881.1"/>
    </source>
</evidence>
<dbReference type="Proteomes" id="UP000019335">
    <property type="component" value="Chromosome 5"/>
</dbReference>
<feature type="transmembrane region" description="Helical" evidence="3">
    <location>
        <begin position="39"/>
        <end position="58"/>
    </location>
</feature>
<dbReference type="SUPFAM" id="SSF53474">
    <property type="entry name" value="alpha/beta-Hydrolases"/>
    <property type="match status" value="1"/>
</dbReference>
<dbReference type="InterPro" id="IPR050955">
    <property type="entry name" value="Plant_Biomass_Hydrol_Est"/>
</dbReference>
<comment type="caution">
    <text evidence="5">The sequence shown here is derived from an EMBL/GenBank/DDBJ whole genome shotgun (WGS) entry which is preliminary data.</text>
</comment>
<dbReference type="GO" id="GO:0008236">
    <property type="term" value="F:serine-type peptidase activity"/>
    <property type="evidence" value="ECO:0007669"/>
    <property type="project" value="InterPro"/>
</dbReference>
<name>W7U4M3_9STRA</name>
<organism evidence="5 6">
    <name type="scientific">Nannochloropsis gaditana</name>
    <dbReference type="NCBI Taxonomy" id="72520"/>
    <lineage>
        <taxon>Eukaryota</taxon>
        <taxon>Sar</taxon>
        <taxon>Stramenopiles</taxon>
        <taxon>Ochrophyta</taxon>
        <taxon>Eustigmatophyceae</taxon>
        <taxon>Eustigmatales</taxon>
        <taxon>Monodopsidaceae</taxon>
        <taxon>Nannochloropsis</taxon>
    </lineage>
</organism>
<proteinExistence type="predicted"/>
<dbReference type="AlphaFoldDB" id="W7U4M3"/>
<reference evidence="5 6" key="1">
    <citation type="journal article" date="2014" name="Mol. Plant">
        <title>Chromosome Scale Genome Assembly and Transcriptome Profiling of Nannochloropsis gaditana in Nitrogen Depletion.</title>
        <authorList>
            <person name="Corteggiani Carpinelli E."/>
            <person name="Telatin A."/>
            <person name="Vitulo N."/>
            <person name="Forcato C."/>
            <person name="D'Angelo M."/>
            <person name="Schiavon R."/>
            <person name="Vezzi A."/>
            <person name="Giacometti G.M."/>
            <person name="Morosinotto T."/>
            <person name="Valle G."/>
        </authorList>
    </citation>
    <scope>NUCLEOTIDE SEQUENCE [LARGE SCALE GENOMIC DNA]</scope>
    <source>
        <strain evidence="5 6">B-31</strain>
    </source>
</reference>
<evidence type="ECO:0000259" key="4">
    <source>
        <dbReference type="Pfam" id="PF00326"/>
    </source>
</evidence>
<dbReference type="PANTHER" id="PTHR43037:SF5">
    <property type="entry name" value="FERULOYL ESTERASE"/>
    <property type="match status" value="1"/>
</dbReference>
<dbReference type="Pfam" id="PF00326">
    <property type="entry name" value="Peptidase_S9"/>
    <property type="match status" value="1"/>
</dbReference>
<evidence type="ECO:0000256" key="3">
    <source>
        <dbReference type="SAM" id="Phobius"/>
    </source>
</evidence>
<dbReference type="GO" id="GO:0006508">
    <property type="term" value="P:proteolysis"/>
    <property type="evidence" value="ECO:0007669"/>
    <property type="project" value="InterPro"/>
</dbReference>
<dbReference type="InterPro" id="IPR001375">
    <property type="entry name" value="Peptidase_S9_cat"/>
</dbReference>
<keyword evidence="1" id="KW-0732">Signal</keyword>
<evidence type="ECO:0000256" key="1">
    <source>
        <dbReference type="ARBA" id="ARBA00022729"/>
    </source>
</evidence>
<keyword evidence="3" id="KW-0472">Membrane</keyword>
<gene>
    <name evidence="5" type="ORF">Naga_100323g2</name>
</gene>
<accession>W7U4M3</accession>
<feature type="domain" description="Peptidase S9 prolyl oligopeptidase catalytic" evidence="4">
    <location>
        <begin position="260"/>
        <end position="309"/>
    </location>
</feature>
<keyword evidence="3" id="KW-1133">Transmembrane helix</keyword>
<dbReference type="PANTHER" id="PTHR43037">
    <property type="entry name" value="UNNAMED PRODUCT-RELATED"/>
    <property type="match status" value="1"/>
</dbReference>
<dbReference type="EMBL" id="AZIL01000366">
    <property type="protein sequence ID" value="EWM27881.1"/>
    <property type="molecule type" value="Genomic_DNA"/>
</dbReference>
<evidence type="ECO:0000256" key="2">
    <source>
        <dbReference type="ARBA" id="ARBA00022801"/>
    </source>
</evidence>
<keyword evidence="2" id="KW-0378">Hydrolase</keyword>
<dbReference type="OrthoDB" id="194236at2759"/>
<evidence type="ECO:0000313" key="6">
    <source>
        <dbReference type="Proteomes" id="UP000019335"/>
    </source>
</evidence>
<keyword evidence="3" id="KW-0812">Transmembrane</keyword>
<dbReference type="InterPro" id="IPR029058">
    <property type="entry name" value="AB_hydrolase_fold"/>
</dbReference>
<protein>
    <recommendedName>
        <fullName evidence="4">Peptidase S9 prolyl oligopeptidase catalytic domain-containing protein</fullName>
    </recommendedName>
</protein>